<dbReference type="RefSeq" id="WP_191053428.1">
    <property type="nucleotide sequence ID" value="NZ_JACXRZ010000017.1"/>
</dbReference>
<keyword evidence="2" id="KW-0732">Signal</keyword>
<keyword evidence="4" id="KW-1185">Reference proteome</keyword>
<dbReference type="Proteomes" id="UP000653231">
    <property type="component" value="Unassembled WGS sequence"/>
</dbReference>
<feature type="transmembrane region" description="Helical" evidence="1">
    <location>
        <begin position="307"/>
        <end position="326"/>
    </location>
</feature>
<dbReference type="EMBL" id="JACXRZ010000017">
    <property type="protein sequence ID" value="MBD3146051.1"/>
    <property type="molecule type" value="Genomic_DNA"/>
</dbReference>
<gene>
    <name evidence="3" type="ORF">IEQ31_23090</name>
</gene>
<protein>
    <submittedName>
        <fullName evidence="3">Peptidase</fullName>
    </submittedName>
</protein>
<name>A0ABR8L731_9ACTN</name>
<keyword evidence="1" id="KW-0812">Transmembrane</keyword>
<keyword evidence="1" id="KW-0472">Membrane</keyword>
<comment type="caution">
    <text evidence="3">The sequence shown here is derived from an EMBL/GenBank/DDBJ whole genome shotgun (WGS) entry which is preliminary data.</text>
</comment>
<feature type="chain" id="PRO_5045282384" evidence="2">
    <location>
        <begin position="31"/>
        <end position="341"/>
    </location>
</feature>
<reference evidence="3 4" key="1">
    <citation type="submission" date="2020-09" db="EMBL/GenBank/DDBJ databases">
        <title>Actinomycete isolated from the Camponotus japonicus Mayr.</title>
        <authorList>
            <person name="Gong X."/>
        </authorList>
    </citation>
    <scope>NUCLEOTIDE SEQUENCE [LARGE SCALE GENOMIC DNA]</scope>
    <source>
        <strain evidence="3 4">2C-HV3</strain>
    </source>
</reference>
<proteinExistence type="predicted"/>
<evidence type="ECO:0000256" key="1">
    <source>
        <dbReference type="SAM" id="Phobius"/>
    </source>
</evidence>
<organism evidence="3 4">
    <name type="scientific">Microbispora bryophytorum subsp. camponoti</name>
    <dbReference type="NCBI Taxonomy" id="1677852"/>
    <lineage>
        <taxon>Bacteria</taxon>
        <taxon>Bacillati</taxon>
        <taxon>Actinomycetota</taxon>
        <taxon>Actinomycetes</taxon>
        <taxon>Streptosporangiales</taxon>
        <taxon>Streptosporangiaceae</taxon>
        <taxon>Microbispora</taxon>
    </lineage>
</organism>
<sequence>MPDRSANRTIAASLLAIVLHAVVVAPAAAAAGGAHGHRQERFGIRLLEIPENRLDDPRSHAFIVDHVNPGTTFTRRLEVFSTSPRPQHVSLYAAAARVGDEGFMFAPARTANELTSWMRLNRTSADLPPRGHLPVTVTVAVPSTASKGERYAVIWAEISSPSPGPSGNVALVNRVGVRTYLDVGPGGEPPTSFRIGGVTAGRADNGQPRLVAEVGNTGERAVDLEGEVRLSEGPSALSAGPFRGARAVTLPPGGHGQVTVLLGHDLPAGPWKFRLTLRSGRVSHTATGTITFPAAGERAAAEDDPSVPVLAACAAVAIAAAVLLVVNLRRFRRRPLDGEAA</sequence>
<evidence type="ECO:0000256" key="2">
    <source>
        <dbReference type="SAM" id="SignalP"/>
    </source>
</evidence>
<evidence type="ECO:0000313" key="4">
    <source>
        <dbReference type="Proteomes" id="UP000653231"/>
    </source>
</evidence>
<accession>A0ABR8L731</accession>
<keyword evidence="1" id="KW-1133">Transmembrane helix</keyword>
<feature type="signal peptide" evidence="2">
    <location>
        <begin position="1"/>
        <end position="30"/>
    </location>
</feature>
<evidence type="ECO:0000313" key="3">
    <source>
        <dbReference type="EMBL" id="MBD3146051.1"/>
    </source>
</evidence>